<organism evidence="3 4">
    <name type="scientific">Marasmius oreades</name>
    <name type="common">fairy-ring Marasmius</name>
    <dbReference type="NCBI Taxonomy" id="181124"/>
    <lineage>
        <taxon>Eukaryota</taxon>
        <taxon>Fungi</taxon>
        <taxon>Dikarya</taxon>
        <taxon>Basidiomycota</taxon>
        <taxon>Agaricomycotina</taxon>
        <taxon>Agaricomycetes</taxon>
        <taxon>Agaricomycetidae</taxon>
        <taxon>Agaricales</taxon>
        <taxon>Marasmiineae</taxon>
        <taxon>Marasmiaceae</taxon>
        <taxon>Marasmius</taxon>
    </lineage>
</organism>
<sequence>MIKELPLSTVRFVALWVETLFYGIYTVLFCHCIYILLYRGRKSGGGANKTLLISAVALFTLATGLIIADFARAYAAFILHGDTPEGPTEYFEEFWIWSNLVRESFFALVIAVSDAVLIYRLYVVWSFKKYILILPVILWFASTALSCLAVYGQSTTDPGAVLQNFDIYAYGMASFSLTCATNITVTGLIAGRLWYYGRRTSQVLGRSYRQRYYTAIIIIIESGITSALTTFLILIFYRTTLTSADFIYFPACQILAMVPTLIIVRVGLGFSTEKSTNNSNSTSKYSNGSQANRQGSNGRSETTIAMSLQRAKVSRQTESDFLEEEDVVPKAHLGSMGGDVRDSEDDTRGYHAA</sequence>
<evidence type="ECO:0000313" key="4">
    <source>
        <dbReference type="Proteomes" id="UP001049176"/>
    </source>
</evidence>
<feature type="compositionally biased region" description="Low complexity" evidence="1">
    <location>
        <begin position="274"/>
        <end position="289"/>
    </location>
</feature>
<keyword evidence="2" id="KW-1133">Transmembrane helix</keyword>
<dbReference type="KEGG" id="more:E1B28_012555"/>
<dbReference type="EMBL" id="CM032188">
    <property type="protein sequence ID" value="KAG7088576.1"/>
    <property type="molecule type" value="Genomic_DNA"/>
</dbReference>
<feature type="transmembrane region" description="Helical" evidence="2">
    <location>
        <begin position="247"/>
        <end position="268"/>
    </location>
</feature>
<feature type="compositionally biased region" description="Polar residues" evidence="1">
    <location>
        <begin position="290"/>
        <end position="300"/>
    </location>
</feature>
<evidence type="ECO:0000256" key="1">
    <source>
        <dbReference type="SAM" id="MobiDB-lite"/>
    </source>
</evidence>
<comment type="caution">
    <text evidence="3">The sequence shown here is derived from an EMBL/GenBank/DDBJ whole genome shotgun (WGS) entry which is preliminary data.</text>
</comment>
<feature type="region of interest" description="Disordered" evidence="1">
    <location>
        <begin position="315"/>
        <end position="353"/>
    </location>
</feature>
<dbReference type="OrthoDB" id="3354175at2759"/>
<keyword evidence="4" id="KW-1185">Reference proteome</keyword>
<accession>A0A9P7UQ16</accession>
<feature type="transmembrane region" description="Helical" evidence="2">
    <location>
        <begin position="130"/>
        <end position="152"/>
    </location>
</feature>
<feature type="transmembrane region" description="Helical" evidence="2">
    <location>
        <begin position="167"/>
        <end position="191"/>
    </location>
</feature>
<evidence type="ECO:0000313" key="3">
    <source>
        <dbReference type="EMBL" id="KAG7088576.1"/>
    </source>
</evidence>
<feature type="transmembrane region" description="Helical" evidence="2">
    <location>
        <begin position="105"/>
        <end position="123"/>
    </location>
</feature>
<feature type="region of interest" description="Disordered" evidence="1">
    <location>
        <begin position="274"/>
        <end position="300"/>
    </location>
</feature>
<evidence type="ECO:0000256" key="2">
    <source>
        <dbReference type="SAM" id="Phobius"/>
    </source>
</evidence>
<dbReference type="RefSeq" id="XP_043005047.1">
    <property type="nucleotide sequence ID" value="XM_043157679.1"/>
</dbReference>
<dbReference type="AlphaFoldDB" id="A0A9P7UQ16"/>
<dbReference type="GeneID" id="66081630"/>
<feature type="transmembrane region" description="Helical" evidence="2">
    <location>
        <begin position="212"/>
        <end position="235"/>
    </location>
</feature>
<protein>
    <submittedName>
        <fullName evidence="3">Uncharacterized protein</fullName>
    </submittedName>
</protein>
<feature type="transmembrane region" description="Helical" evidence="2">
    <location>
        <begin position="50"/>
        <end position="71"/>
    </location>
</feature>
<reference evidence="3" key="1">
    <citation type="journal article" date="2021" name="Genome Biol. Evol.">
        <title>The assembled and annotated genome of the fairy-ring fungus Marasmius oreades.</title>
        <authorList>
            <person name="Hiltunen M."/>
            <person name="Ament-Velasquez S.L."/>
            <person name="Johannesson H."/>
        </authorList>
    </citation>
    <scope>NUCLEOTIDE SEQUENCE</scope>
    <source>
        <strain evidence="3">03SP1</strain>
    </source>
</reference>
<dbReference type="Proteomes" id="UP001049176">
    <property type="component" value="Chromosome 8"/>
</dbReference>
<keyword evidence="2" id="KW-0472">Membrane</keyword>
<proteinExistence type="predicted"/>
<keyword evidence="2" id="KW-0812">Transmembrane</keyword>
<gene>
    <name evidence="3" type="ORF">E1B28_012555</name>
</gene>
<feature type="transmembrane region" description="Helical" evidence="2">
    <location>
        <begin position="20"/>
        <end position="38"/>
    </location>
</feature>
<name>A0A9P7UQ16_9AGAR</name>